<accession>A0AAN9ALJ2</accession>
<comment type="caution">
    <text evidence="2">The sequence shown here is derived from an EMBL/GenBank/DDBJ whole genome shotgun (WGS) entry which is preliminary data.</text>
</comment>
<reference evidence="2 3" key="1">
    <citation type="submission" date="2024-02" db="EMBL/GenBank/DDBJ databases">
        <title>Chromosome-scale genome assembly of the rough periwinkle Littorina saxatilis.</title>
        <authorList>
            <person name="De Jode A."/>
            <person name="Faria R."/>
            <person name="Formenti G."/>
            <person name="Sims Y."/>
            <person name="Smith T.P."/>
            <person name="Tracey A."/>
            <person name="Wood J.M.D."/>
            <person name="Zagrodzka Z.B."/>
            <person name="Johannesson K."/>
            <person name="Butlin R.K."/>
            <person name="Leder E.H."/>
        </authorList>
    </citation>
    <scope>NUCLEOTIDE SEQUENCE [LARGE SCALE GENOMIC DNA]</scope>
    <source>
        <strain evidence="2">Snail1</strain>
        <tissue evidence="2">Muscle</tissue>
    </source>
</reference>
<protein>
    <recommendedName>
        <fullName evidence="1">Sulfotransferase domain-containing protein</fullName>
    </recommendedName>
</protein>
<dbReference type="Proteomes" id="UP001374579">
    <property type="component" value="Unassembled WGS sequence"/>
</dbReference>
<dbReference type="Pfam" id="PF00685">
    <property type="entry name" value="Sulfotransfer_1"/>
    <property type="match status" value="1"/>
</dbReference>
<feature type="domain" description="Sulfotransferase" evidence="1">
    <location>
        <begin position="11"/>
        <end position="55"/>
    </location>
</feature>
<gene>
    <name evidence="2" type="ORF">V1264_024480</name>
</gene>
<proteinExistence type="predicted"/>
<dbReference type="EMBL" id="JBAMIC010002555">
    <property type="protein sequence ID" value="KAK7089203.1"/>
    <property type="molecule type" value="Genomic_DNA"/>
</dbReference>
<keyword evidence="3" id="KW-1185">Reference proteome</keyword>
<dbReference type="SUPFAM" id="SSF52540">
    <property type="entry name" value="P-loop containing nucleoside triphosphate hydrolases"/>
    <property type="match status" value="1"/>
</dbReference>
<sequence length="63" mass="7510">MKEVKQIPPEIKNKMFKENAVGFYRKGEVGDWKNWFTVAQSELFDEVYKKRMAGSSLRYTFVQ</sequence>
<evidence type="ECO:0000313" key="2">
    <source>
        <dbReference type="EMBL" id="KAK7089203.1"/>
    </source>
</evidence>
<organism evidence="2 3">
    <name type="scientific">Littorina saxatilis</name>
    <dbReference type="NCBI Taxonomy" id="31220"/>
    <lineage>
        <taxon>Eukaryota</taxon>
        <taxon>Metazoa</taxon>
        <taxon>Spiralia</taxon>
        <taxon>Lophotrochozoa</taxon>
        <taxon>Mollusca</taxon>
        <taxon>Gastropoda</taxon>
        <taxon>Caenogastropoda</taxon>
        <taxon>Littorinimorpha</taxon>
        <taxon>Littorinoidea</taxon>
        <taxon>Littorinidae</taxon>
        <taxon>Littorina</taxon>
    </lineage>
</organism>
<dbReference type="AlphaFoldDB" id="A0AAN9ALJ2"/>
<dbReference type="Gene3D" id="3.40.50.300">
    <property type="entry name" value="P-loop containing nucleotide triphosphate hydrolases"/>
    <property type="match status" value="1"/>
</dbReference>
<name>A0AAN9ALJ2_9CAEN</name>
<dbReference type="InterPro" id="IPR027417">
    <property type="entry name" value="P-loop_NTPase"/>
</dbReference>
<dbReference type="InterPro" id="IPR000863">
    <property type="entry name" value="Sulfotransferase_dom"/>
</dbReference>
<evidence type="ECO:0000313" key="3">
    <source>
        <dbReference type="Proteomes" id="UP001374579"/>
    </source>
</evidence>
<evidence type="ECO:0000259" key="1">
    <source>
        <dbReference type="Pfam" id="PF00685"/>
    </source>
</evidence>
<dbReference type="GO" id="GO:0008146">
    <property type="term" value="F:sulfotransferase activity"/>
    <property type="evidence" value="ECO:0007669"/>
    <property type="project" value="InterPro"/>
</dbReference>